<evidence type="ECO:0000313" key="1">
    <source>
        <dbReference type="EMBL" id="GJT48707.1"/>
    </source>
</evidence>
<organism evidence="1 2">
    <name type="scientific">Tanacetum coccineum</name>
    <dbReference type="NCBI Taxonomy" id="301880"/>
    <lineage>
        <taxon>Eukaryota</taxon>
        <taxon>Viridiplantae</taxon>
        <taxon>Streptophyta</taxon>
        <taxon>Embryophyta</taxon>
        <taxon>Tracheophyta</taxon>
        <taxon>Spermatophyta</taxon>
        <taxon>Magnoliopsida</taxon>
        <taxon>eudicotyledons</taxon>
        <taxon>Gunneridae</taxon>
        <taxon>Pentapetalae</taxon>
        <taxon>asterids</taxon>
        <taxon>campanulids</taxon>
        <taxon>Asterales</taxon>
        <taxon>Asteraceae</taxon>
        <taxon>Asteroideae</taxon>
        <taxon>Anthemideae</taxon>
        <taxon>Anthemidinae</taxon>
        <taxon>Tanacetum</taxon>
    </lineage>
</organism>
<sequence length="184" mass="21005">MERFENAIFKLREEINDKIAEMFGLLKELTAWDEERNNDNDVATGDDIEKPTIVEMEMPVNEVENGIKNESIRKAKKEETTEAPSCLPVEYYLKHLINEKLIKGLVDNHRFNDSLSGARVGKIKGRTYNLLPRGPVYKAILRKKITRKEDIGGNFKIPYNIGGLKHMNALVDQGSDVNVMPLFT</sequence>
<gene>
    <name evidence="1" type="ORF">Tco_0974864</name>
</gene>
<evidence type="ECO:0000313" key="2">
    <source>
        <dbReference type="Proteomes" id="UP001151760"/>
    </source>
</evidence>
<proteinExistence type="predicted"/>
<reference evidence="1" key="2">
    <citation type="submission" date="2022-01" db="EMBL/GenBank/DDBJ databases">
        <authorList>
            <person name="Yamashiro T."/>
            <person name="Shiraishi A."/>
            <person name="Satake H."/>
            <person name="Nakayama K."/>
        </authorList>
    </citation>
    <scope>NUCLEOTIDE SEQUENCE</scope>
</reference>
<dbReference type="Proteomes" id="UP001151760">
    <property type="component" value="Unassembled WGS sequence"/>
</dbReference>
<comment type="caution">
    <text evidence="1">The sequence shown here is derived from an EMBL/GenBank/DDBJ whole genome shotgun (WGS) entry which is preliminary data.</text>
</comment>
<reference evidence="1" key="1">
    <citation type="journal article" date="2022" name="Int. J. Mol. Sci.">
        <title>Draft Genome of Tanacetum Coccineum: Genomic Comparison of Closely Related Tanacetum-Family Plants.</title>
        <authorList>
            <person name="Yamashiro T."/>
            <person name="Shiraishi A."/>
            <person name="Nakayama K."/>
            <person name="Satake H."/>
        </authorList>
    </citation>
    <scope>NUCLEOTIDE SEQUENCE</scope>
</reference>
<accession>A0ABQ5ECY3</accession>
<name>A0ABQ5ECY3_9ASTR</name>
<protein>
    <submittedName>
        <fullName evidence="1">Uncharacterized protein</fullName>
    </submittedName>
</protein>
<keyword evidence="2" id="KW-1185">Reference proteome</keyword>
<dbReference type="EMBL" id="BQNB010016176">
    <property type="protein sequence ID" value="GJT48707.1"/>
    <property type="molecule type" value="Genomic_DNA"/>
</dbReference>